<dbReference type="VEuPathDB" id="FungiDB:HMPREF1544_00920"/>
<dbReference type="InterPro" id="IPR036188">
    <property type="entry name" value="FAD/NAD-bd_sf"/>
</dbReference>
<dbReference type="GO" id="GO:0006072">
    <property type="term" value="P:glycerol-3-phosphate metabolic process"/>
    <property type="evidence" value="ECO:0007669"/>
    <property type="project" value="InterPro"/>
</dbReference>
<sequence>MLALTAAKHGATIANHYELTGFIKNEEGHIKGAKVKDCLTGDEWEMKAKGVINATGPFTDGLRKVDDEKTREIVASSAGVHVIISSYYCPRSMSLLDPDTSDGRVIFFLPLQGNSIAGTTNSPTEVSANPVLKENEVQWILQEVAHHLSGDIKVRSEVVLSAWSGIRPLIRDPHAKNTEFLVRNHMINVSKNKLLTIAGGKWITYRAMANETVDRAIQE</sequence>
<dbReference type="PROSITE" id="PS00978">
    <property type="entry name" value="FAD_G3PDH_2"/>
    <property type="match status" value="1"/>
</dbReference>
<organism evidence="8 9">
    <name type="scientific">Mucor circinelloides f. circinelloides (strain 1006PhL)</name>
    <name type="common">Mucormycosis agent</name>
    <name type="synonym">Calyptromyces circinelloides</name>
    <dbReference type="NCBI Taxonomy" id="1220926"/>
    <lineage>
        <taxon>Eukaryota</taxon>
        <taxon>Fungi</taxon>
        <taxon>Fungi incertae sedis</taxon>
        <taxon>Mucoromycota</taxon>
        <taxon>Mucoromycotina</taxon>
        <taxon>Mucoromycetes</taxon>
        <taxon>Mucorales</taxon>
        <taxon>Mucorineae</taxon>
        <taxon>Mucoraceae</taxon>
        <taxon>Mucor</taxon>
    </lineage>
</organism>
<keyword evidence="9" id="KW-1185">Reference proteome</keyword>
<dbReference type="PANTHER" id="PTHR11985">
    <property type="entry name" value="GLYCEROL-3-PHOSPHATE DEHYDROGENASE"/>
    <property type="match status" value="1"/>
</dbReference>
<dbReference type="Gene3D" id="3.30.9.10">
    <property type="entry name" value="D-Amino Acid Oxidase, subunit A, domain 2"/>
    <property type="match status" value="1"/>
</dbReference>
<protein>
    <recommendedName>
        <fullName evidence="3">glycerol-3-phosphate dehydrogenase</fullName>
        <ecNumber evidence="3">1.1.5.3</ecNumber>
    </recommendedName>
</protein>
<keyword evidence="5" id="KW-0274">FAD</keyword>
<dbReference type="SUPFAM" id="SSF51905">
    <property type="entry name" value="FAD/NAD(P)-binding domain"/>
    <property type="match status" value="1"/>
</dbReference>
<evidence type="ECO:0000256" key="2">
    <source>
        <dbReference type="ARBA" id="ARBA00007330"/>
    </source>
</evidence>
<name>S2JPW3_MUCC1</name>
<keyword evidence="4" id="KW-0285">Flavoprotein</keyword>
<evidence type="ECO:0000256" key="5">
    <source>
        <dbReference type="ARBA" id="ARBA00022827"/>
    </source>
</evidence>
<dbReference type="InterPro" id="IPR000447">
    <property type="entry name" value="G3P_DH_FAD-dep"/>
</dbReference>
<gene>
    <name evidence="8" type="ORF">HMPREF1544_00920</name>
</gene>
<feature type="domain" description="FAD dependent oxidoreductase" evidence="7">
    <location>
        <begin position="2"/>
        <end position="206"/>
    </location>
</feature>
<dbReference type="InterPro" id="IPR006076">
    <property type="entry name" value="FAD-dep_OxRdtase"/>
</dbReference>
<dbReference type="AlphaFoldDB" id="S2JPW3"/>
<evidence type="ECO:0000259" key="7">
    <source>
        <dbReference type="Pfam" id="PF01266"/>
    </source>
</evidence>
<dbReference type="OrthoDB" id="264015at2759"/>
<evidence type="ECO:0000256" key="1">
    <source>
        <dbReference type="ARBA" id="ARBA00001974"/>
    </source>
</evidence>
<dbReference type="GO" id="GO:0004368">
    <property type="term" value="F:glycerol-3-phosphate dehydrogenase (quinone) activity"/>
    <property type="evidence" value="ECO:0007669"/>
    <property type="project" value="UniProtKB-EC"/>
</dbReference>
<accession>S2JPW3</accession>
<dbReference type="Proteomes" id="UP000014254">
    <property type="component" value="Unassembled WGS sequence"/>
</dbReference>
<evidence type="ECO:0000256" key="6">
    <source>
        <dbReference type="ARBA" id="ARBA00023002"/>
    </source>
</evidence>
<evidence type="ECO:0000256" key="4">
    <source>
        <dbReference type="ARBA" id="ARBA00022630"/>
    </source>
</evidence>
<evidence type="ECO:0000256" key="3">
    <source>
        <dbReference type="ARBA" id="ARBA00013029"/>
    </source>
</evidence>
<keyword evidence="6" id="KW-0560">Oxidoreductase</keyword>
<reference evidence="9" key="1">
    <citation type="submission" date="2013-05" db="EMBL/GenBank/DDBJ databases">
        <title>The Genome sequence of Mucor circinelloides f. circinelloides 1006PhL.</title>
        <authorList>
            <consortium name="The Broad Institute Genomics Platform"/>
            <person name="Cuomo C."/>
            <person name="Earl A."/>
            <person name="Findley K."/>
            <person name="Lee S.C."/>
            <person name="Walker B."/>
            <person name="Young S."/>
            <person name="Zeng Q."/>
            <person name="Gargeya S."/>
            <person name="Fitzgerald M."/>
            <person name="Haas B."/>
            <person name="Abouelleil A."/>
            <person name="Allen A.W."/>
            <person name="Alvarado L."/>
            <person name="Arachchi H.M."/>
            <person name="Berlin A.M."/>
            <person name="Chapman S.B."/>
            <person name="Gainer-Dewar J."/>
            <person name="Goldberg J."/>
            <person name="Griggs A."/>
            <person name="Gujja S."/>
            <person name="Hansen M."/>
            <person name="Howarth C."/>
            <person name="Imamovic A."/>
            <person name="Ireland A."/>
            <person name="Larimer J."/>
            <person name="McCowan C."/>
            <person name="Murphy C."/>
            <person name="Pearson M."/>
            <person name="Poon T.W."/>
            <person name="Priest M."/>
            <person name="Roberts A."/>
            <person name="Saif S."/>
            <person name="Shea T."/>
            <person name="Sisk P."/>
            <person name="Sykes S."/>
            <person name="Wortman J."/>
            <person name="Nusbaum C."/>
            <person name="Birren B."/>
        </authorList>
    </citation>
    <scope>NUCLEOTIDE SEQUENCE [LARGE SCALE GENOMIC DNA]</scope>
    <source>
        <strain evidence="9">1006PhL</strain>
    </source>
</reference>
<dbReference type="EMBL" id="KE123901">
    <property type="protein sequence ID" value="EPB92351.1"/>
    <property type="molecule type" value="Genomic_DNA"/>
</dbReference>
<dbReference type="PANTHER" id="PTHR11985:SF15">
    <property type="entry name" value="GLYCEROL-3-PHOSPHATE DEHYDROGENASE, MITOCHONDRIAL"/>
    <property type="match status" value="1"/>
</dbReference>
<dbReference type="Pfam" id="PF01266">
    <property type="entry name" value="DAO"/>
    <property type="match status" value="1"/>
</dbReference>
<dbReference type="STRING" id="1220926.S2JPW3"/>
<dbReference type="EC" id="1.1.5.3" evidence="3"/>
<comment type="similarity">
    <text evidence="2">Belongs to the FAD-dependent glycerol-3-phosphate dehydrogenase family.</text>
</comment>
<evidence type="ECO:0000313" key="9">
    <source>
        <dbReference type="Proteomes" id="UP000014254"/>
    </source>
</evidence>
<comment type="cofactor">
    <cofactor evidence="1">
        <name>FAD</name>
        <dbReference type="ChEBI" id="CHEBI:57692"/>
    </cofactor>
</comment>
<proteinExistence type="inferred from homology"/>
<dbReference type="GO" id="GO:0005739">
    <property type="term" value="C:mitochondrion"/>
    <property type="evidence" value="ECO:0007669"/>
    <property type="project" value="TreeGrafter"/>
</dbReference>
<evidence type="ECO:0000313" key="8">
    <source>
        <dbReference type="EMBL" id="EPB92351.1"/>
    </source>
</evidence>
<dbReference type="eggNOG" id="KOG0042">
    <property type="taxonomic scope" value="Eukaryota"/>
</dbReference>
<dbReference type="InParanoid" id="S2JPW3"/>